<dbReference type="InterPro" id="IPR006342">
    <property type="entry name" value="FkbM_mtfrase"/>
</dbReference>
<keyword evidence="2" id="KW-0489">Methyltransferase</keyword>
<dbReference type="Gene3D" id="3.40.50.150">
    <property type="entry name" value="Vaccinia Virus protein VP39"/>
    <property type="match status" value="1"/>
</dbReference>
<evidence type="ECO:0000259" key="1">
    <source>
        <dbReference type="Pfam" id="PF05050"/>
    </source>
</evidence>
<evidence type="ECO:0000313" key="3">
    <source>
        <dbReference type="Proteomes" id="UP000184275"/>
    </source>
</evidence>
<evidence type="ECO:0000313" key="2">
    <source>
        <dbReference type="EMBL" id="SHK09654.1"/>
    </source>
</evidence>
<organism evidence="2 3">
    <name type="scientific">Fibrobacter intestinalis</name>
    <dbReference type="NCBI Taxonomy" id="28122"/>
    <lineage>
        <taxon>Bacteria</taxon>
        <taxon>Pseudomonadati</taxon>
        <taxon>Fibrobacterota</taxon>
        <taxon>Fibrobacteria</taxon>
        <taxon>Fibrobacterales</taxon>
        <taxon>Fibrobacteraceae</taxon>
        <taxon>Fibrobacter</taxon>
    </lineage>
</organism>
<dbReference type="Proteomes" id="UP000184275">
    <property type="component" value="Unassembled WGS sequence"/>
</dbReference>
<proteinExistence type="predicted"/>
<dbReference type="Pfam" id="PF05050">
    <property type="entry name" value="Methyltransf_21"/>
    <property type="match status" value="1"/>
</dbReference>
<dbReference type="AlphaFoldDB" id="A0A1M6PNS5"/>
<gene>
    <name evidence="2" type="ORF">SAMN05720469_10156</name>
</gene>
<feature type="domain" description="Methyltransferase FkbM" evidence="1">
    <location>
        <begin position="211"/>
        <end position="285"/>
    </location>
</feature>
<dbReference type="GO" id="GO:0032259">
    <property type="term" value="P:methylation"/>
    <property type="evidence" value="ECO:0007669"/>
    <property type="project" value="UniProtKB-KW"/>
</dbReference>
<keyword evidence="2" id="KW-0808">Transferase</keyword>
<dbReference type="SUPFAM" id="SSF53335">
    <property type="entry name" value="S-adenosyl-L-methionine-dependent methyltransferases"/>
    <property type="match status" value="1"/>
</dbReference>
<dbReference type="EMBL" id="FRAW01000001">
    <property type="protein sequence ID" value="SHK09654.1"/>
    <property type="molecule type" value="Genomic_DNA"/>
</dbReference>
<dbReference type="RefSeq" id="WP_159433655.1">
    <property type="nucleotide sequence ID" value="NZ_FRAW01000001.1"/>
</dbReference>
<dbReference type="GO" id="GO:0008168">
    <property type="term" value="F:methyltransferase activity"/>
    <property type="evidence" value="ECO:0007669"/>
    <property type="project" value="UniProtKB-KW"/>
</dbReference>
<reference evidence="3" key="1">
    <citation type="submission" date="2016-11" db="EMBL/GenBank/DDBJ databases">
        <authorList>
            <person name="Varghese N."/>
            <person name="Submissions S."/>
        </authorList>
    </citation>
    <scope>NUCLEOTIDE SEQUENCE [LARGE SCALE GENOMIC DNA]</scope>
    <source>
        <strain evidence="3">UWOS</strain>
    </source>
</reference>
<name>A0A1M6PNS5_9BACT</name>
<protein>
    <submittedName>
        <fullName evidence="2">Methyltransferase, FkbM family</fullName>
    </submittedName>
</protein>
<keyword evidence="3" id="KW-1185">Reference proteome</keyword>
<accession>A0A1M6PNS5</accession>
<sequence>MNLFKYINLVLKNLLKNFHVLGKYDLSNFEQEYTNISNQLKIIILSNYAEHNKLFRDQFIEELSYINQNFEIDAIPYPCIKKIPPVICNYDKERKLPYILHSGKKIFFPKKWSKEKCESCYKYYIEKENIIGGNHTVKAPHQYITNDFQIEQNDILLDIGCAEALLALDVIEKVKKAYIFEYDSQWFAPLKATFAPYKEKICFIPKLVAEKDSISTISLSSLFKNFSEESFFVKMDIEGAEKKVLIGCKDFFNSNNKIKIACCTYHRKNDEIDIPKILDNYGYEYSFSDGYMLFYSDSNFTPPFFRKGLVRARKKTKRRPQ</sequence>
<dbReference type="InterPro" id="IPR029063">
    <property type="entry name" value="SAM-dependent_MTases_sf"/>
</dbReference>